<dbReference type="PANTHER" id="PTHR32487:SF29">
    <property type="entry name" value="NAD-DEPENDENT EPIMERASE_DEHYDRATASE DOMAIN-CONTAINING PROTEIN"/>
    <property type="match status" value="1"/>
</dbReference>
<dbReference type="Gene3D" id="3.40.50.720">
    <property type="entry name" value="NAD(P)-binding Rossmann-like Domain"/>
    <property type="match status" value="2"/>
</dbReference>
<name>A0A135V414_9PEZI</name>
<dbReference type="OrthoDB" id="1731983at2759"/>
<evidence type="ECO:0000313" key="2">
    <source>
        <dbReference type="EMBL" id="KXH67406.1"/>
    </source>
</evidence>
<dbReference type="AlphaFoldDB" id="A0A135V414"/>
<keyword evidence="3" id="KW-1185">Reference proteome</keyword>
<reference evidence="2 3" key="1">
    <citation type="submission" date="2014-02" db="EMBL/GenBank/DDBJ databases">
        <title>The genome sequence of Colletotrichum salicis CBS 607.94.</title>
        <authorList>
            <person name="Baroncelli R."/>
            <person name="Thon M.R."/>
        </authorList>
    </citation>
    <scope>NUCLEOTIDE SEQUENCE [LARGE SCALE GENOMIC DNA]</scope>
    <source>
        <strain evidence="2 3">CBS 607.94</strain>
    </source>
</reference>
<comment type="caution">
    <text evidence="2">The sequence shown here is derived from an EMBL/GenBank/DDBJ whole genome shotgun (WGS) entry which is preliminary data.</text>
</comment>
<evidence type="ECO:0000259" key="1">
    <source>
        <dbReference type="Pfam" id="PF22917"/>
    </source>
</evidence>
<accession>A0A135V414</accession>
<dbReference type="STRING" id="1209931.A0A135V414"/>
<dbReference type="Pfam" id="PF22917">
    <property type="entry name" value="PRISE"/>
    <property type="match status" value="1"/>
</dbReference>
<evidence type="ECO:0000313" key="3">
    <source>
        <dbReference type="Proteomes" id="UP000070121"/>
    </source>
</evidence>
<dbReference type="EMBL" id="JFFI01000484">
    <property type="protein sequence ID" value="KXH67406.1"/>
    <property type="molecule type" value="Genomic_DNA"/>
</dbReference>
<dbReference type="Proteomes" id="UP000070121">
    <property type="component" value="Unassembled WGS sequence"/>
</dbReference>
<proteinExistence type="predicted"/>
<feature type="domain" description="PRISE-like Rossmann-fold" evidence="1">
    <location>
        <begin position="105"/>
        <end position="272"/>
    </location>
</feature>
<protein>
    <submittedName>
        <fullName evidence="2">NAD dependent epimerase/dehydratase</fullName>
    </submittedName>
</protein>
<dbReference type="PANTHER" id="PTHR32487">
    <property type="entry name" value="3-OXO-DELTA(4,5)-STEROID 5-BETA-REDUCTASE"/>
    <property type="match status" value="1"/>
</dbReference>
<sequence length="396" mass="44183">TSQALPLQNKGIFRNLPTFPSDVTDLAALITGANGISGFHTLRVLLDAPQQWKKVWIVSRSLLSEKMMSFFSAEQQARIEHISLDFLADEDVIAQAQARAREPRLGPTLKLSSKSITGAKNYGGHIGQAISPFVESAQRVTSEPNFYYPQEDALFDHCAGTGARWNVFHPYWIIGAVENTQMNAFYGLGVYAAVQAHLGKPLEFPGTMAAWLKNHTQSHAHLTGYLSEWAVLNEHCGNQAFNSSDHGSFSFALFWPELAKWFGISKVERPEVDESMMQTISMPGEPPIGFGPRGDLKFSWSFVAWAKEPENHEAWKEIMKKHNLLLDPFQDPEGQFMFTDVAVLPDSYGRLSPNKARVMGWNGFVDTAEGIFATYTEFQKLGMLPPMAVDEARPLI</sequence>
<organism evidence="2 3">
    <name type="scientific">Colletotrichum salicis</name>
    <dbReference type="NCBI Taxonomy" id="1209931"/>
    <lineage>
        <taxon>Eukaryota</taxon>
        <taxon>Fungi</taxon>
        <taxon>Dikarya</taxon>
        <taxon>Ascomycota</taxon>
        <taxon>Pezizomycotina</taxon>
        <taxon>Sordariomycetes</taxon>
        <taxon>Hypocreomycetidae</taxon>
        <taxon>Glomerellales</taxon>
        <taxon>Glomerellaceae</taxon>
        <taxon>Colletotrichum</taxon>
        <taxon>Colletotrichum acutatum species complex</taxon>
    </lineage>
</organism>
<feature type="non-terminal residue" evidence="2">
    <location>
        <position position="1"/>
    </location>
</feature>
<gene>
    <name evidence="2" type="ORF">CSAL01_02588</name>
</gene>
<dbReference type="SUPFAM" id="SSF51735">
    <property type="entry name" value="NAD(P)-binding Rossmann-fold domains"/>
    <property type="match status" value="1"/>
</dbReference>
<dbReference type="InterPro" id="IPR055222">
    <property type="entry name" value="PRISE-like_Rossmann-fold"/>
</dbReference>
<dbReference type="InterPro" id="IPR036291">
    <property type="entry name" value="NAD(P)-bd_dom_sf"/>
</dbReference>